<evidence type="ECO:0000313" key="1">
    <source>
        <dbReference type="EMBL" id="KAL3313811.1"/>
    </source>
</evidence>
<dbReference type="EMBL" id="JBJKFK010001186">
    <property type="protein sequence ID" value="KAL3313811.1"/>
    <property type="molecule type" value="Genomic_DNA"/>
</dbReference>
<protein>
    <submittedName>
        <fullName evidence="1">Uncharacterized protein</fullName>
    </submittedName>
</protein>
<organism evidence="1 2">
    <name type="scientific">Cichlidogyrus casuarinus</name>
    <dbReference type="NCBI Taxonomy" id="1844966"/>
    <lineage>
        <taxon>Eukaryota</taxon>
        <taxon>Metazoa</taxon>
        <taxon>Spiralia</taxon>
        <taxon>Lophotrochozoa</taxon>
        <taxon>Platyhelminthes</taxon>
        <taxon>Monogenea</taxon>
        <taxon>Monopisthocotylea</taxon>
        <taxon>Dactylogyridea</taxon>
        <taxon>Ancyrocephalidae</taxon>
        <taxon>Cichlidogyrus</taxon>
    </lineage>
</organism>
<accession>A0ABD2Q528</accession>
<name>A0ABD2Q528_9PLAT</name>
<dbReference type="AlphaFoldDB" id="A0ABD2Q528"/>
<reference evidence="1 2" key="1">
    <citation type="submission" date="2024-11" db="EMBL/GenBank/DDBJ databases">
        <title>Adaptive evolution of stress response genes in parasites aligns with host niche diversity.</title>
        <authorList>
            <person name="Hahn C."/>
            <person name="Resl P."/>
        </authorList>
    </citation>
    <scope>NUCLEOTIDE SEQUENCE [LARGE SCALE GENOMIC DNA]</scope>
    <source>
        <strain evidence="1">EGGRZ-B1_66</strain>
        <tissue evidence="1">Body</tissue>
    </source>
</reference>
<proteinExistence type="predicted"/>
<dbReference type="Proteomes" id="UP001626550">
    <property type="component" value="Unassembled WGS sequence"/>
</dbReference>
<comment type="caution">
    <text evidence="1">The sequence shown here is derived from an EMBL/GenBank/DDBJ whole genome shotgun (WGS) entry which is preliminary data.</text>
</comment>
<gene>
    <name evidence="1" type="ORF">Ciccas_007588</name>
</gene>
<evidence type="ECO:0000313" key="2">
    <source>
        <dbReference type="Proteomes" id="UP001626550"/>
    </source>
</evidence>
<feature type="non-terminal residue" evidence="1">
    <location>
        <position position="1"/>
    </location>
</feature>
<keyword evidence="2" id="KW-1185">Reference proteome</keyword>
<sequence>HWFKTDQLGQITLDLVKQFTQETPHLKYEQILGCFEQIEEYHKTFMMVLFAFEPFNGTTYNREKMNDFLNGMYQYFWKDCYYKEQEITKRK</sequence>